<feature type="site" description="Participates in a stacking interaction with the thymidine ring of dTDP-4-oxo-6-deoxyglucose" evidence="6">
    <location>
        <position position="138"/>
    </location>
</feature>
<evidence type="ECO:0000313" key="8">
    <source>
        <dbReference type="EMBL" id="MBT1700349.1"/>
    </source>
</evidence>
<dbReference type="GO" id="GO:0019305">
    <property type="term" value="P:dTDP-rhamnose biosynthetic process"/>
    <property type="evidence" value="ECO:0007669"/>
    <property type="project" value="UniProtKB-UniRule"/>
</dbReference>
<evidence type="ECO:0000256" key="6">
    <source>
        <dbReference type="PIRSR" id="PIRSR600888-3"/>
    </source>
</evidence>
<dbReference type="InterPro" id="IPR011051">
    <property type="entry name" value="RmlC_Cupin_sf"/>
</dbReference>
<feature type="active site" description="Proton acceptor" evidence="5">
    <location>
        <position position="62"/>
    </location>
</feature>
<dbReference type="Gene3D" id="2.60.120.10">
    <property type="entry name" value="Jelly Rolls"/>
    <property type="match status" value="1"/>
</dbReference>
<evidence type="ECO:0000313" key="9">
    <source>
        <dbReference type="Proteomes" id="UP001319200"/>
    </source>
</evidence>
<dbReference type="Proteomes" id="UP001319200">
    <property type="component" value="Unassembled WGS sequence"/>
</dbReference>
<dbReference type="GO" id="GO:0000271">
    <property type="term" value="P:polysaccharide biosynthetic process"/>
    <property type="evidence" value="ECO:0007669"/>
    <property type="project" value="TreeGrafter"/>
</dbReference>
<evidence type="ECO:0000256" key="2">
    <source>
        <dbReference type="ARBA" id="ARBA00001997"/>
    </source>
</evidence>
<evidence type="ECO:0000256" key="1">
    <source>
        <dbReference type="ARBA" id="ARBA00001298"/>
    </source>
</evidence>
<evidence type="ECO:0000256" key="4">
    <source>
        <dbReference type="ARBA" id="ARBA00019595"/>
    </source>
</evidence>
<comment type="function">
    <text evidence="2 7">Catalyzes the epimerization of the C3' and C5'positions of dTDP-6-deoxy-D-xylo-4-hexulose, forming dTDP-6-deoxy-L-lyxo-4-hexulose.</text>
</comment>
<dbReference type="AlphaFoldDB" id="A0AAP2DTM0"/>
<comment type="subunit">
    <text evidence="7">Homodimer.</text>
</comment>
<dbReference type="PANTHER" id="PTHR21047">
    <property type="entry name" value="DTDP-6-DEOXY-D-GLUCOSE-3,5 EPIMERASE"/>
    <property type="match status" value="1"/>
</dbReference>
<dbReference type="InterPro" id="IPR000888">
    <property type="entry name" value="RmlC-like"/>
</dbReference>
<dbReference type="EC" id="5.1.3.13" evidence="3 7"/>
<dbReference type="GO" id="GO:0005829">
    <property type="term" value="C:cytosol"/>
    <property type="evidence" value="ECO:0007669"/>
    <property type="project" value="TreeGrafter"/>
</dbReference>
<comment type="catalytic activity">
    <reaction evidence="1 7">
        <text>dTDP-4-dehydro-6-deoxy-alpha-D-glucose = dTDP-4-dehydro-beta-L-rhamnose</text>
        <dbReference type="Rhea" id="RHEA:16969"/>
        <dbReference type="ChEBI" id="CHEBI:57649"/>
        <dbReference type="ChEBI" id="CHEBI:62830"/>
        <dbReference type="EC" id="5.1.3.13"/>
    </reaction>
</comment>
<dbReference type="NCBIfam" id="TIGR01221">
    <property type="entry name" value="rmlC"/>
    <property type="match status" value="1"/>
</dbReference>
<dbReference type="SUPFAM" id="SSF51182">
    <property type="entry name" value="RmlC-like cupins"/>
    <property type="match status" value="1"/>
</dbReference>
<protein>
    <recommendedName>
        <fullName evidence="4 7">dTDP-4-dehydrorhamnose 3,5-epimerase</fullName>
        <ecNumber evidence="3 7">5.1.3.13</ecNumber>
    </recommendedName>
    <alternativeName>
        <fullName evidence="7">Thymidine diphospho-4-keto-rhamnose 3,5-epimerase</fullName>
    </alternativeName>
</protein>
<reference evidence="8 9" key="1">
    <citation type="submission" date="2021-05" db="EMBL/GenBank/DDBJ databases">
        <title>A Polyphasic approach of four new species of the genus Ohtaekwangia: Ohtaekwangia histidinii sp. nov., Ohtaekwangia cretensis sp. nov., Ohtaekwangia indiensis sp. nov., Ohtaekwangia reichenbachii sp. nov. from diverse environment.</title>
        <authorList>
            <person name="Octaviana S."/>
        </authorList>
    </citation>
    <scope>NUCLEOTIDE SEQUENCE [LARGE SCALE GENOMIC DNA]</scope>
    <source>
        <strain evidence="8 9">PWU4</strain>
    </source>
</reference>
<organism evidence="8 9">
    <name type="scientific">Chryseosolibacter histidini</name>
    <dbReference type="NCBI Taxonomy" id="2782349"/>
    <lineage>
        <taxon>Bacteria</taxon>
        <taxon>Pseudomonadati</taxon>
        <taxon>Bacteroidota</taxon>
        <taxon>Cytophagia</taxon>
        <taxon>Cytophagales</taxon>
        <taxon>Chryseotaleaceae</taxon>
        <taxon>Chryseosolibacter</taxon>
    </lineage>
</organism>
<feature type="active site" description="Proton donor" evidence="5">
    <location>
        <position position="132"/>
    </location>
</feature>
<comment type="pathway">
    <text evidence="7">Carbohydrate biosynthesis; dTDP-L-rhamnose biosynthesis.</text>
</comment>
<dbReference type="EMBL" id="JAHESF010000039">
    <property type="protein sequence ID" value="MBT1700349.1"/>
    <property type="molecule type" value="Genomic_DNA"/>
</dbReference>
<accession>A0AAP2DTM0</accession>
<dbReference type="Pfam" id="PF00908">
    <property type="entry name" value="dTDP_sugar_isom"/>
    <property type="match status" value="1"/>
</dbReference>
<dbReference type="GO" id="GO:0008830">
    <property type="term" value="F:dTDP-4-dehydrorhamnose 3,5-epimerase activity"/>
    <property type="evidence" value="ECO:0007669"/>
    <property type="project" value="UniProtKB-UniRule"/>
</dbReference>
<proteinExistence type="inferred from homology"/>
<sequence length="187" mass="21624">MIFTETKLKGAFIIDVKRLEDERGFFARVWCRREYEQMGLNAELVQASMSYNKQKGTLRGLHFQMPPYAETKIVRCTSGMIYDVIVDLRPESETYLQWISVELSGENARMLYVPEGFAHGFITLEDHTSIQYMAGQYYTSGAETGIRYDDPALNIHWPVAPSVISERDLRHQPYHPVLIQEKITNPI</sequence>
<dbReference type="InterPro" id="IPR014710">
    <property type="entry name" value="RmlC-like_jellyroll"/>
</dbReference>
<comment type="similarity">
    <text evidence="7">Belongs to the dTDP-4-dehydrorhamnose 3,5-epimerase family.</text>
</comment>
<name>A0AAP2DTM0_9BACT</name>
<comment type="caution">
    <text evidence="8">The sequence shown here is derived from an EMBL/GenBank/DDBJ whole genome shotgun (WGS) entry which is preliminary data.</text>
</comment>
<evidence type="ECO:0000256" key="3">
    <source>
        <dbReference type="ARBA" id="ARBA00012098"/>
    </source>
</evidence>
<evidence type="ECO:0000256" key="5">
    <source>
        <dbReference type="PIRSR" id="PIRSR600888-1"/>
    </source>
</evidence>
<dbReference type="RefSeq" id="WP_254168907.1">
    <property type="nucleotide sequence ID" value="NZ_JAHESF010000039.1"/>
</dbReference>
<keyword evidence="9" id="KW-1185">Reference proteome</keyword>
<dbReference type="CDD" id="cd00438">
    <property type="entry name" value="cupin_RmlC"/>
    <property type="match status" value="1"/>
</dbReference>
<dbReference type="PANTHER" id="PTHR21047:SF2">
    <property type="entry name" value="THYMIDINE DIPHOSPHO-4-KETO-RHAMNOSE 3,5-EPIMERASE"/>
    <property type="match status" value="1"/>
</dbReference>
<evidence type="ECO:0000256" key="7">
    <source>
        <dbReference type="RuleBase" id="RU364069"/>
    </source>
</evidence>
<keyword evidence="7 8" id="KW-0413">Isomerase</keyword>
<gene>
    <name evidence="8" type="primary">rfbC</name>
    <name evidence="8" type="ORF">KK083_25910</name>
</gene>